<dbReference type="EnsemblMetazoa" id="CLYHEMT013381.1">
    <property type="protein sequence ID" value="CLYHEMP013381.1"/>
    <property type="gene ID" value="CLYHEMG013381"/>
</dbReference>
<sequence length="204" mass="23245">MSFRETSTMISDFVLSATCFLAGTGRISKLRNFSWREFGISWFGMIGFSVIGFAAFLGVLRFGYIFPRRHYSLKDWHRYFSDLGSMFGLPMLAAAFTQRTEWQNLCWLFLFVSLISILLHCVEALHLAVRDFCAAMSVLFILFSGIFMDYRGVTNRYSVAGSVSFILATLVSTQGRGIFGVKNVDWFHYLLAIGVYCWAEALML</sequence>
<feature type="transmembrane region" description="Helical" evidence="1">
    <location>
        <begin position="102"/>
        <end position="122"/>
    </location>
</feature>
<feature type="transmembrane region" description="Helical" evidence="1">
    <location>
        <begin position="42"/>
        <end position="64"/>
    </location>
</feature>
<keyword evidence="3" id="KW-1185">Reference proteome</keyword>
<dbReference type="RefSeq" id="XP_066910707.1">
    <property type="nucleotide sequence ID" value="XM_067054606.1"/>
</dbReference>
<feature type="transmembrane region" description="Helical" evidence="1">
    <location>
        <begin position="129"/>
        <end position="147"/>
    </location>
</feature>
<organism evidence="2 3">
    <name type="scientific">Clytia hemisphaerica</name>
    <dbReference type="NCBI Taxonomy" id="252671"/>
    <lineage>
        <taxon>Eukaryota</taxon>
        <taxon>Metazoa</taxon>
        <taxon>Cnidaria</taxon>
        <taxon>Hydrozoa</taxon>
        <taxon>Hydroidolina</taxon>
        <taxon>Leptothecata</taxon>
        <taxon>Obeliida</taxon>
        <taxon>Clytiidae</taxon>
        <taxon>Clytia</taxon>
    </lineage>
</organism>
<name>A0A7M5WUL7_9CNID</name>
<evidence type="ECO:0000256" key="1">
    <source>
        <dbReference type="SAM" id="Phobius"/>
    </source>
</evidence>
<evidence type="ECO:0000313" key="2">
    <source>
        <dbReference type="EnsemblMetazoa" id="CLYHEMP013381.1"/>
    </source>
</evidence>
<dbReference type="OrthoDB" id="6019940at2759"/>
<protein>
    <submittedName>
        <fullName evidence="2">Uncharacterized protein</fullName>
    </submittedName>
</protein>
<dbReference type="AlphaFoldDB" id="A0A7M5WUL7"/>
<reference evidence="2" key="1">
    <citation type="submission" date="2021-01" db="UniProtKB">
        <authorList>
            <consortium name="EnsemblMetazoa"/>
        </authorList>
    </citation>
    <scope>IDENTIFICATION</scope>
</reference>
<evidence type="ECO:0000313" key="3">
    <source>
        <dbReference type="Proteomes" id="UP000594262"/>
    </source>
</evidence>
<keyword evidence="1" id="KW-0812">Transmembrane</keyword>
<accession>A0A7M5WUL7</accession>
<proteinExistence type="predicted"/>
<dbReference type="Proteomes" id="UP000594262">
    <property type="component" value="Unplaced"/>
</dbReference>
<dbReference type="GeneID" id="136798013"/>
<keyword evidence="1" id="KW-1133">Transmembrane helix</keyword>
<keyword evidence="1" id="KW-0472">Membrane</keyword>
<feature type="transmembrane region" description="Helical" evidence="1">
    <location>
        <begin position="159"/>
        <end position="179"/>
    </location>
</feature>